<feature type="transmembrane region" description="Helical" evidence="8">
    <location>
        <begin position="67"/>
        <end position="89"/>
    </location>
</feature>
<comment type="subcellular location">
    <subcellularLocation>
        <location evidence="1">Cell membrane</location>
        <topology evidence="1">Multi-pass membrane protein</topology>
    </subcellularLocation>
</comment>
<evidence type="ECO:0000256" key="2">
    <source>
        <dbReference type="ARBA" id="ARBA00007935"/>
    </source>
</evidence>
<feature type="transmembrane region" description="Helical" evidence="8">
    <location>
        <begin position="96"/>
        <end position="120"/>
    </location>
</feature>
<reference evidence="9" key="1">
    <citation type="submission" date="2023-09" db="EMBL/GenBank/DDBJ databases">
        <title>Arcobacter tbilisiensis sp. nov. isolated from chicken meat in Tbilisi, Georgia.</title>
        <authorList>
            <person name="Matthias R."/>
            <person name="Zautner A.E."/>
        </authorList>
    </citation>
    <scope>NUCLEOTIDE SEQUENCE</scope>
    <source>
        <strain evidence="9">LEO 107</strain>
    </source>
</reference>
<dbReference type="GO" id="GO:0005886">
    <property type="term" value="C:plasma membrane"/>
    <property type="evidence" value="ECO:0007669"/>
    <property type="project" value="UniProtKB-SubCell"/>
</dbReference>
<dbReference type="InterPro" id="IPR037294">
    <property type="entry name" value="ABC_BtuC-like"/>
</dbReference>
<evidence type="ECO:0000256" key="8">
    <source>
        <dbReference type="SAM" id="Phobius"/>
    </source>
</evidence>
<dbReference type="Pfam" id="PF01032">
    <property type="entry name" value="FecCD"/>
    <property type="match status" value="1"/>
</dbReference>
<feature type="transmembrane region" description="Helical" evidence="8">
    <location>
        <begin position="198"/>
        <end position="221"/>
    </location>
</feature>
<dbReference type="CDD" id="cd06550">
    <property type="entry name" value="TM_ABC_iron-siderophores_like"/>
    <property type="match status" value="1"/>
</dbReference>
<keyword evidence="4" id="KW-1003">Cell membrane</keyword>
<feature type="transmembrane region" description="Helical" evidence="8">
    <location>
        <begin position="311"/>
        <end position="329"/>
    </location>
</feature>
<protein>
    <submittedName>
        <fullName evidence="9">Iron ABC transporter permease</fullName>
    </submittedName>
</protein>
<feature type="transmembrane region" description="Helical" evidence="8">
    <location>
        <begin position="281"/>
        <end position="299"/>
    </location>
</feature>
<dbReference type="Gene3D" id="1.10.3470.10">
    <property type="entry name" value="ABC transporter involved in vitamin B12 uptake, BtuC"/>
    <property type="match status" value="1"/>
</dbReference>
<dbReference type="GO" id="GO:0033214">
    <property type="term" value="P:siderophore-iron import into cell"/>
    <property type="evidence" value="ECO:0007669"/>
    <property type="project" value="TreeGrafter"/>
</dbReference>
<keyword evidence="3" id="KW-0813">Transport</keyword>
<evidence type="ECO:0000313" key="9">
    <source>
        <dbReference type="EMBL" id="WNL16829.1"/>
    </source>
</evidence>
<gene>
    <name evidence="9" type="ORF">RJG54_00060</name>
</gene>
<keyword evidence="6 8" id="KW-1133">Transmembrane helix</keyword>
<comment type="similarity">
    <text evidence="2">Belongs to the binding-protein-dependent transport system permease family. FecCD subfamily.</text>
</comment>
<dbReference type="FunFam" id="1.10.3470.10:FF:000001">
    <property type="entry name" value="Vitamin B12 ABC transporter permease BtuC"/>
    <property type="match status" value="1"/>
</dbReference>
<proteinExistence type="inferred from homology"/>
<evidence type="ECO:0000256" key="5">
    <source>
        <dbReference type="ARBA" id="ARBA00022692"/>
    </source>
</evidence>
<accession>A0AA96CY75</accession>
<keyword evidence="7 8" id="KW-0472">Membrane</keyword>
<dbReference type="SUPFAM" id="SSF81345">
    <property type="entry name" value="ABC transporter involved in vitamin B12 uptake, BtuC"/>
    <property type="match status" value="1"/>
</dbReference>
<dbReference type="InterPro" id="IPR000522">
    <property type="entry name" value="ABC_transptr_permease_BtuC"/>
</dbReference>
<dbReference type="PANTHER" id="PTHR30472:SF70">
    <property type="entry name" value="MOLYBDATE IMPORT SYSTEM PERMEASE PROTEIN MOLB"/>
    <property type="match status" value="1"/>
</dbReference>
<organism evidence="9">
    <name type="scientific">Arcobacter sp. AZ-2023</name>
    <dbReference type="NCBI Taxonomy" id="3074453"/>
    <lineage>
        <taxon>Bacteria</taxon>
        <taxon>Pseudomonadati</taxon>
        <taxon>Campylobacterota</taxon>
        <taxon>Epsilonproteobacteria</taxon>
        <taxon>Campylobacterales</taxon>
        <taxon>Arcobacteraceae</taxon>
        <taxon>Arcobacter</taxon>
    </lineage>
</organism>
<feature type="transmembrane region" description="Helical" evidence="8">
    <location>
        <begin position="150"/>
        <end position="170"/>
    </location>
</feature>
<evidence type="ECO:0000256" key="6">
    <source>
        <dbReference type="ARBA" id="ARBA00022989"/>
    </source>
</evidence>
<keyword evidence="5 8" id="KW-0812">Transmembrane</keyword>
<evidence type="ECO:0000256" key="1">
    <source>
        <dbReference type="ARBA" id="ARBA00004651"/>
    </source>
</evidence>
<dbReference type="EMBL" id="CP134846">
    <property type="protein sequence ID" value="WNL16829.1"/>
    <property type="molecule type" value="Genomic_DNA"/>
</dbReference>
<sequence length="336" mass="36265">MIKISSFALIIILILMINISLFLGQYQISFDEYLMFLKKLIGLNSLIDDEKYETMKSIIFGIRLPRIISAILIGASLAVAGASFQAMFVNPLVSPGILGVLSGASFGAALGMILGLNWFLINLSTFIFGILAVFFAITISFIYSSSRNMIILVLGGIISSSLFSALLSIIKYGADTNDVLPAITYWLMGSLSFSTSSIVWNLTIPMLGGILILIFFSKYLNALSLGDEEAKALGINTKLIKLIIIIVATLISALSVILAGIIGWIGLIIPHITRLLFGADNKVILPMSALIGAIFLLIVDNTSKLIFSFEIPIGIVTAIIGIPIFIFVLKNAKKGF</sequence>
<dbReference type="PANTHER" id="PTHR30472">
    <property type="entry name" value="FERRIC ENTEROBACTIN TRANSPORT SYSTEM PERMEASE PROTEIN"/>
    <property type="match status" value="1"/>
</dbReference>
<feature type="transmembrane region" description="Helical" evidence="8">
    <location>
        <begin position="7"/>
        <end position="28"/>
    </location>
</feature>
<dbReference type="GO" id="GO:0022857">
    <property type="term" value="F:transmembrane transporter activity"/>
    <property type="evidence" value="ECO:0007669"/>
    <property type="project" value="InterPro"/>
</dbReference>
<feature type="transmembrane region" description="Helical" evidence="8">
    <location>
        <begin position="242"/>
        <end position="269"/>
    </location>
</feature>
<dbReference type="AlphaFoldDB" id="A0AA96CY75"/>
<feature type="transmembrane region" description="Helical" evidence="8">
    <location>
        <begin position="126"/>
        <end position="143"/>
    </location>
</feature>
<name>A0AA96CY75_9BACT</name>
<evidence type="ECO:0000256" key="3">
    <source>
        <dbReference type="ARBA" id="ARBA00022448"/>
    </source>
</evidence>
<evidence type="ECO:0000256" key="7">
    <source>
        <dbReference type="ARBA" id="ARBA00023136"/>
    </source>
</evidence>
<evidence type="ECO:0000256" key="4">
    <source>
        <dbReference type="ARBA" id="ARBA00022475"/>
    </source>
</evidence>